<dbReference type="eggNOG" id="ENOG5032SMW">
    <property type="taxonomic scope" value="Bacteria"/>
</dbReference>
<reference evidence="2 3" key="1">
    <citation type="submission" date="2008-04" db="EMBL/GenBank/DDBJ databases">
        <title>Genome diversity and DNA divergence of Rhizobium etli.</title>
        <authorList>
            <person name="Gonzalez V."/>
            <person name="Acosta J.L."/>
            <person name="Santamaria R.I."/>
            <person name="Bustos P."/>
            <person name="Hernandez-Gonzalez I.L."/>
            <person name="Fernandez J.L."/>
            <person name="Diaz R."/>
            <person name="Flores M."/>
            <person name="Mora J."/>
            <person name="Palacios R."/>
            <person name="Davila G."/>
        </authorList>
    </citation>
    <scope>NUCLEOTIDE SEQUENCE [LARGE SCALE GENOMIC DNA]</scope>
    <source>
        <strain evidence="2 3">CIAT 652</strain>
    </source>
</reference>
<gene>
    <name evidence="2" type="ordered locus">RHECIAT_CH0002229</name>
</gene>
<sequence length="195" mass="21924">MPATISRDGDILLTKNHAQEGLSRAYVQALSSAARVWLSMKDEFDYGFDGQLDLIARVETDPTTGKQNLVKAGYTIDFQLKCSKDWKVAGDDVQWSMKSKAYNKLAGRGPGAVPAILILMCLPDNEDEWMEFSEDSLLLRKCCYFTTVTGPRIENENTTRQISFPRRNLLNVSTLTTILDDNRRRLEAAFSAFGE</sequence>
<dbReference type="HOGENOM" id="CLU_114899_1_0_5"/>
<evidence type="ECO:0000259" key="1">
    <source>
        <dbReference type="Pfam" id="PF14280"/>
    </source>
</evidence>
<dbReference type="KEGG" id="rec:RHECIAT_CH0002229"/>
<name>B3Q0I2_RHIE6</name>
<feature type="domain" description="DUF4365" evidence="1">
    <location>
        <begin position="21"/>
        <end position="179"/>
    </location>
</feature>
<accession>B3Q0I2</accession>
<dbReference type="Pfam" id="PF14280">
    <property type="entry name" value="DUF4365"/>
    <property type="match status" value="1"/>
</dbReference>
<dbReference type="AlphaFoldDB" id="B3Q0I2"/>
<proteinExistence type="predicted"/>
<dbReference type="InterPro" id="IPR025375">
    <property type="entry name" value="DUF4365"/>
</dbReference>
<dbReference type="Proteomes" id="UP000008817">
    <property type="component" value="Chromosome"/>
</dbReference>
<dbReference type="EMBL" id="CP001074">
    <property type="protein sequence ID" value="ACE91186.1"/>
    <property type="molecule type" value="Genomic_DNA"/>
</dbReference>
<protein>
    <recommendedName>
        <fullName evidence="1">DUF4365 domain-containing protein</fullName>
    </recommendedName>
</protein>
<organism evidence="2 3">
    <name type="scientific">Rhizobium etli (strain CIAT 652)</name>
    <dbReference type="NCBI Taxonomy" id="491916"/>
    <lineage>
        <taxon>Bacteria</taxon>
        <taxon>Pseudomonadati</taxon>
        <taxon>Pseudomonadota</taxon>
        <taxon>Alphaproteobacteria</taxon>
        <taxon>Hyphomicrobiales</taxon>
        <taxon>Rhizobiaceae</taxon>
        <taxon>Rhizobium/Agrobacterium group</taxon>
        <taxon>Rhizobium</taxon>
    </lineage>
</organism>
<evidence type="ECO:0000313" key="3">
    <source>
        <dbReference type="Proteomes" id="UP000008817"/>
    </source>
</evidence>
<evidence type="ECO:0000313" key="2">
    <source>
        <dbReference type="EMBL" id="ACE91186.1"/>
    </source>
</evidence>